<evidence type="ECO:0000313" key="5">
    <source>
        <dbReference type="Proteomes" id="UP001165120"/>
    </source>
</evidence>
<dbReference type="InterPro" id="IPR024660">
    <property type="entry name" value="UCS_central_dom"/>
</dbReference>
<gene>
    <name evidence="4" type="ORF">Cboi02_000406500</name>
</gene>
<evidence type="ECO:0000313" key="4">
    <source>
        <dbReference type="EMBL" id="GME73495.1"/>
    </source>
</evidence>
<evidence type="ECO:0000256" key="1">
    <source>
        <dbReference type="ARBA" id="ARBA00004496"/>
    </source>
</evidence>
<dbReference type="InterPro" id="IPR011989">
    <property type="entry name" value="ARM-like"/>
</dbReference>
<dbReference type="InterPro" id="IPR016024">
    <property type="entry name" value="ARM-type_fold"/>
</dbReference>
<dbReference type="SUPFAM" id="SSF48371">
    <property type="entry name" value="ARM repeat"/>
    <property type="match status" value="2"/>
</dbReference>
<comment type="caution">
    <text evidence="4">The sequence shown here is derived from an EMBL/GenBank/DDBJ whole genome shotgun (WGS) entry which is preliminary data.</text>
</comment>
<organism evidence="4 5">
    <name type="scientific">Candida boidinii</name>
    <name type="common">Yeast</name>
    <dbReference type="NCBI Taxonomy" id="5477"/>
    <lineage>
        <taxon>Eukaryota</taxon>
        <taxon>Fungi</taxon>
        <taxon>Dikarya</taxon>
        <taxon>Ascomycota</taxon>
        <taxon>Saccharomycotina</taxon>
        <taxon>Pichiomycetes</taxon>
        <taxon>Pichiales</taxon>
        <taxon>Pichiaceae</taxon>
        <taxon>Ogataea</taxon>
        <taxon>Ogataea/Candida clade</taxon>
    </lineage>
</organism>
<accession>A0A9W6T1E3</accession>
<sequence>MSLDTIKLELGTQSSKIEKLLNSNSDDLHEILDKSIKSLQDLLNKLTNNEEENYVFQDILPLISHLINLIHINTTTTFNYPYSVETQLRKITSIVLVIFINLKNSFPLEFEDELNDQLDDIITTSESKNDAKSLFLKLNELFPLFPSMCSKIFTSNENFIILITREINIIINNSSINATAGSSKVIGSDTIINDEIYAILKLFSGACIDESCRVTIAEHYSSFIIRMLKFNFHNYHDSKTNVNNMDKMNKTQIQRENIKLYLYNQIISSLIIIKVWNNLKKEVHENNKDFMTLDLLSEVLIDGINESSNIADSNDNSNDNNDHTDEANKIKKESVEGLMYISLNIKFKQNLRNDNSFIDSLLAILFKGVKKLEETENKDSITNEATQSKQDVQLLYGCLCIISNLTIYNKKLSDDEQSFQSLKDYAQLKTIDKQTGERRKEAEKDNDEDISKFIDNLLISKNFINDLTQLTKLNVFNNSTGLRNQIVLIISNFTTLAKFRKEIVKQNGFNYLLNFLVNTSNEINYNLLNNEGIILYKENTKININDINDPNIRFNCIKSIARIMMNNNPNLIFNKFANITPIPFLLEILCQYDIETNGNNYGNEKLYLSPLNGVHISPVDVFEVLIALTNLSSLEDIQVKKLIIHFCWTQIKNLMLSLDSQIQRSDLELLSNLIMVPTCTQKFFDWEINKDDITKDGNEDTEESDKRKNFLNFRILCKLIGSLDLKSQIATLNIFANSSEYEMISMVLMQSEIFLNHLFEVLDTQGIEEEELTTRCFYILLNGINAVSESKDIDKTEILGKFKALNDWEDAILKIVRATSDEDIKEMGLEILKALK</sequence>
<dbReference type="PANTHER" id="PTHR45994:SF1">
    <property type="entry name" value="FI21225P1"/>
    <property type="match status" value="1"/>
</dbReference>
<dbReference type="EMBL" id="BSXN01001539">
    <property type="protein sequence ID" value="GME73495.1"/>
    <property type="molecule type" value="Genomic_DNA"/>
</dbReference>
<dbReference type="GO" id="GO:0005737">
    <property type="term" value="C:cytoplasm"/>
    <property type="evidence" value="ECO:0007669"/>
    <property type="project" value="UniProtKB-SubCell"/>
</dbReference>
<dbReference type="AlphaFoldDB" id="A0A9W6T1E3"/>
<reference evidence="4" key="1">
    <citation type="submission" date="2023-04" db="EMBL/GenBank/DDBJ databases">
        <title>Candida boidinii NBRC 10035.</title>
        <authorList>
            <person name="Ichikawa N."/>
            <person name="Sato H."/>
            <person name="Tonouchi N."/>
        </authorList>
    </citation>
    <scope>NUCLEOTIDE SEQUENCE</scope>
    <source>
        <strain evidence="4">NBRC 10035</strain>
    </source>
</reference>
<evidence type="ECO:0000259" key="3">
    <source>
        <dbReference type="Pfam" id="PF11701"/>
    </source>
</evidence>
<dbReference type="Proteomes" id="UP001165120">
    <property type="component" value="Unassembled WGS sequence"/>
</dbReference>
<protein>
    <submittedName>
        <fullName evidence="4">Unnamed protein product</fullName>
    </submittedName>
</protein>
<dbReference type="Gene3D" id="1.25.10.10">
    <property type="entry name" value="Leucine-rich Repeat Variant"/>
    <property type="match status" value="1"/>
</dbReference>
<dbReference type="Pfam" id="PF11701">
    <property type="entry name" value="UNC45-central"/>
    <property type="match status" value="1"/>
</dbReference>
<comment type="subcellular location">
    <subcellularLocation>
        <location evidence="1">Cytoplasm</location>
    </subcellularLocation>
</comment>
<feature type="domain" description="UNC-45/Cro1/She4 central" evidence="3">
    <location>
        <begin position="86"/>
        <end position="235"/>
    </location>
</feature>
<dbReference type="PANTHER" id="PTHR45994">
    <property type="entry name" value="FI21225P1"/>
    <property type="match status" value="1"/>
</dbReference>
<proteinExistence type="predicted"/>
<evidence type="ECO:0000256" key="2">
    <source>
        <dbReference type="ARBA" id="ARBA00022490"/>
    </source>
</evidence>
<keyword evidence="5" id="KW-1185">Reference proteome</keyword>
<name>A0A9W6T1E3_CANBO</name>
<dbReference type="Gene3D" id="1.25.10.100">
    <property type="match status" value="1"/>
</dbReference>
<dbReference type="GO" id="GO:0051879">
    <property type="term" value="F:Hsp90 protein binding"/>
    <property type="evidence" value="ECO:0007669"/>
    <property type="project" value="TreeGrafter"/>
</dbReference>
<keyword evidence="2" id="KW-0963">Cytoplasm</keyword>